<evidence type="ECO:0008006" key="11">
    <source>
        <dbReference type="Google" id="ProtNLM"/>
    </source>
</evidence>
<dbReference type="STRING" id="1325734.A0A428P026"/>
<dbReference type="PROSITE" id="PS00463">
    <property type="entry name" value="ZN2_CY6_FUNGAL_1"/>
    <property type="match status" value="1"/>
</dbReference>
<evidence type="ECO:0000256" key="5">
    <source>
        <dbReference type="ARBA" id="ARBA00023242"/>
    </source>
</evidence>
<dbReference type="Pfam" id="PF00172">
    <property type="entry name" value="Zn_clus"/>
    <property type="match status" value="1"/>
</dbReference>
<proteinExistence type="predicted"/>
<keyword evidence="5" id="KW-0539">Nucleus</keyword>
<dbReference type="Pfam" id="PF04082">
    <property type="entry name" value="Fungal_trans"/>
    <property type="match status" value="1"/>
</dbReference>
<dbReference type="InterPro" id="IPR001138">
    <property type="entry name" value="Zn2Cys6_DnaBD"/>
</dbReference>
<dbReference type="GO" id="GO:0000981">
    <property type="term" value="F:DNA-binding transcription factor activity, RNA polymerase II-specific"/>
    <property type="evidence" value="ECO:0007669"/>
    <property type="project" value="InterPro"/>
</dbReference>
<protein>
    <recommendedName>
        <fullName evidence="11">Zn(2)-C6 fungal-type domain-containing protein</fullName>
    </recommendedName>
</protein>
<reference evidence="9 10" key="1">
    <citation type="submission" date="2017-06" db="EMBL/GenBank/DDBJ databases">
        <title>Comparative genomic analysis of Ambrosia Fusariam Clade fungi.</title>
        <authorList>
            <person name="Stajich J.E."/>
            <person name="Carrillo J."/>
            <person name="Kijimoto T."/>
            <person name="Eskalen A."/>
            <person name="O'Donnell K."/>
            <person name="Kasson M."/>
        </authorList>
    </citation>
    <scope>NUCLEOTIDE SEQUENCE [LARGE SCALE GENOMIC DNA]</scope>
    <source>
        <strain evidence="9 10">NRRL62584</strain>
    </source>
</reference>
<evidence type="ECO:0000259" key="8">
    <source>
        <dbReference type="PROSITE" id="PS50157"/>
    </source>
</evidence>
<dbReference type="GO" id="GO:0008270">
    <property type="term" value="F:zinc ion binding"/>
    <property type="evidence" value="ECO:0007669"/>
    <property type="project" value="UniProtKB-KW"/>
</dbReference>
<dbReference type="Gene3D" id="4.10.240.10">
    <property type="entry name" value="Zn(2)-C6 fungal-type DNA-binding domain"/>
    <property type="match status" value="1"/>
</dbReference>
<sequence length="608" mass="67970">MPPNCQVCQRPVADVRSARQHACPFCQRSFGRVDVARRHARTCPIRGDRPLPPKARCGRKLRACDSCSRLKVSCDSELPCTRCSSRGITCRYSSLCHDPSHRPLAQSNNEPEPVRDDRLSLTFLLRSTDPSRESMFDTVAADLERDLASSTEWKRDVPTTDCLSGTIDPRFLLLDFSSILLYDTPDPQSTYDDTIKIPLELSPSVSADVFAARVSSIAAQLHALAATKPHLKDEFDRCCMTGFFSPGHIQNTLDACIRRRHYYATFIHWPTFSPDKVVPHLLLAVALVGTSYLQYRLGSTYTLSAPLLELSEMYIFDELEKRLEARTDLTTSTEGVEICQAAVLIVSLQSSHQGGARERTATFRSPVVAAMIRRGGLVGFKHDVTLSKATWAQFIEHETRIRLVTWAFINESLLTLFCSHPPSLTVKEMCGSLPCPKELWEATSQSAFEKLQRGMPNYPSYPSSFSHATSILLGEEWTDSIAASFQQQDPSNLHHIMLGFQSLIFNHRTSMLPASSSDTILRALNRWTPIWDAAMQQIPVDDRKWLGVSRYSPEVATISKRILEVGGTEEGKNSPYLQCVGTYDMIAFHQFIHEYGLNGATGAGKRDG</sequence>
<dbReference type="GO" id="GO:0006351">
    <property type="term" value="P:DNA-templated transcription"/>
    <property type="evidence" value="ECO:0007669"/>
    <property type="project" value="InterPro"/>
</dbReference>
<dbReference type="GO" id="GO:0003677">
    <property type="term" value="F:DNA binding"/>
    <property type="evidence" value="ECO:0007669"/>
    <property type="project" value="InterPro"/>
</dbReference>
<dbReference type="Proteomes" id="UP000288168">
    <property type="component" value="Unassembled WGS sequence"/>
</dbReference>
<dbReference type="CDD" id="cd00067">
    <property type="entry name" value="GAL4"/>
    <property type="match status" value="1"/>
</dbReference>
<evidence type="ECO:0000256" key="4">
    <source>
        <dbReference type="ARBA" id="ARBA00023163"/>
    </source>
</evidence>
<evidence type="ECO:0000256" key="6">
    <source>
        <dbReference type="PROSITE-ProRule" id="PRU00042"/>
    </source>
</evidence>
<evidence type="ECO:0000313" key="10">
    <source>
        <dbReference type="Proteomes" id="UP000288168"/>
    </source>
</evidence>
<comment type="caution">
    <text evidence="9">The sequence shown here is derived from an EMBL/GenBank/DDBJ whole genome shotgun (WGS) entry which is preliminary data.</text>
</comment>
<gene>
    <name evidence="9" type="ORF">CEP54_013848</name>
</gene>
<evidence type="ECO:0000256" key="3">
    <source>
        <dbReference type="ARBA" id="ARBA00023015"/>
    </source>
</evidence>
<feature type="domain" description="Zn(2)-C6 fungal-type" evidence="7">
    <location>
        <begin position="63"/>
        <end position="92"/>
    </location>
</feature>
<keyword evidence="1" id="KW-0479">Metal-binding</keyword>
<dbReference type="SUPFAM" id="SSF57701">
    <property type="entry name" value="Zn2/Cys6 DNA-binding domain"/>
    <property type="match status" value="1"/>
</dbReference>
<evidence type="ECO:0000259" key="7">
    <source>
        <dbReference type="PROSITE" id="PS50048"/>
    </source>
</evidence>
<dbReference type="InterPro" id="IPR007219">
    <property type="entry name" value="XnlR_reg_dom"/>
</dbReference>
<evidence type="ECO:0000256" key="2">
    <source>
        <dbReference type="ARBA" id="ARBA00022833"/>
    </source>
</evidence>
<keyword evidence="2" id="KW-0862">Zinc</keyword>
<keyword evidence="3" id="KW-0805">Transcription regulation</keyword>
<dbReference type="InterPro" id="IPR013087">
    <property type="entry name" value="Znf_C2H2_type"/>
</dbReference>
<name>A0A428P026_9HYPO</name>
<dbReference type="SMART" id="SM00066">
    <property type="entry name" value="GAL4"/>
    <property type="match status" value="1"/>
</dbReference>
<dbReference type="InterPro" id="IPR036864">
    <property type="entry name" value="Zn2-C6_fun-type_DNA-bd_sf"/>
</dbReference>
<dbReference type="PANTHER" id="PTHR47660:SF2">
    <property type="entry name" value="TRANSCRIPTION FACTOR WITH C2H2 AND ZN(2)-CYS(6) DNA BINDING DOMAIN (EUROFUNG)"/>
    <property type="match status" value="1"/>
</dbReference>
<accession>A0A428P026</accession>
<feature type="domain" description="C2H2-type" evidence="8">
    <location>
        <begin position="21"/>
        <end position="50"/>
    </location>
</feature>
<keyword evidence="6" id="KW-0863">Zinc-finger</keyword>
<dbReference type="PANTHER" id="PTHR47660">
    <property type="entry name" value="TRANSCRIPTION FACTOR WITH C2H2 AND ZN(2)-CYS(6) DNA BINDING DOMAIN (EUROFUNG)-RELATED-RELATED"/>
    <property type="match status" value="1"/>
</dbReference>
<dbReference type="EMBL" id="NKCI01000238">
    <property type="protein sequence ID" value="RSL46438.1"/>
    <property type="molecule type" value="Genomic_DNA"/>
</dbReference>
<dbReference type="PROSITE" id="PS50048">
    <property type="entry name" value="ZN2_CY6_FUNGAL_2"/>
    <property type="match status" value="1"/>
</dbReference>
<dbReference type="AlphaFoldDB" id="A0A428P026"/>
<dbReference type="PROSITE" id="PS50157">
    <property type="entry name" value="ZINC_FINGER_C2H2_2"/>
    <property type="match status" value="1"/>
</dbReference>
<keyword evidence="4" id="KW-0804">Transcription</keyword>
<keyword evidence="10" id="KW-1185">Reference proteome</keyword>
<organism evidence="9 10">
    <name type="scientific">Fusarium duplospermum</name>
    <dbReference type="NCBI Taxonomy" id="1325734"/>
    <lineage>
        <taxon>Eukaryota</taxon>
        <taxon>Fungi</taxon>
        <taxon>Dikarya</taxon>
        <taxon>Ascomycota</taxon>
        <taxon>Pezizomycotina</taxon>
        <taxon>Sordariomycetes</taxon>
        <taxon>Hypocreomycetidae</taxon>
        <taxon>Hypocreales</taxon>
        <taxon>Nectriaceae</taxon>
        <taxon>Fusarium</taxon>
        <taxon>Fusarium solani species complex</taxon>
    </lineage>
</organism>
<evidence type="ECO:0000256" key="1">
    <source>
        <dbReference type="ARBA" id="ARBA00022723"/>
    </source>
</evidence>
<dbReference type="OrthoDB" id="3945418at2759"/>
<evidence type="ECO:0000313" key="9">
    <source>
        <dbReference type="EMBL" id="RSL46438.1"/>
    </source>
</evidence>